<gene>
    <name evidence="13" type="ORF">Prum_026650</name>
</gene>
<evidence type="ECO:0000256" key="3">
    <source>
        <dbReference type="ARBA" id="ARBA00007931"/>
    </source>
</evidence>
<feature type="transmembrane region" description="Helical" evidence="11">
    <location>
        <begin position="98"/>
        <end position="122"/>
    </location>
</feature>
<keyword evidence="5 11" id="KW-0812">Transmembrane</keyword>
<name>A0A6V8KVA7_9ACTN</name>
<dbReference type="InterPro" id="IPR008915">
    <property type="entry name" value="Peptidase_M50"/>
</dbReference>
<dbReference type="InterPro" id="IPR004387">
    <property type="entry name" value="Pept_M50_Zn"/>
</dbReference>
<feature type="transmembrane region" description="Helical" evidence="11">
    <location>
        <begin position="396"/>
        <end position="417"/>
    </location>
</feature>
<evidence type="ECO:0000256" key="9">
    <source>
        <dbReference type="ARBA" id="ARBA00023049"/>
    </source>
</evidence>
<comment type="subcellular location">
    <subcellularLocation>
        <location evidence="2">Membrane</location>
        <topology evidence="2">Multi-pass membrane protein</topology>
    </subcellularLocation>
</comment>
<dbReference type="Pfam" id="PF17820">
    <property type="entry name" value="PDZ_6"/>
    <property type="match status" value="1"/>
</dbReference>
<keyword evidence="4 13" id="KW-0645">Protease</keyword>
<dbReference type="InterPro" id="IPR036034">
    <property type="entry name" value="PDZ_sf"/>
</dbReference>
<accession>A0A6V8KVA7</accession>
<evidence type="ECO:0000256" key="8">
    <source>
        <dbReference type="ARBA" id="ARBA00022989"/>
    </source>
</evidence>
<evidence type="ECO:0000256" key="11">
    <source>
        <dbReference type="SAM" id="Phobius"/>
    </source>
</evidence>
<evidence type="ECO:0000313" key="13">
    <source>
        <dbReference type="EMBL" id="GFJ89023.1"/>
    </source>
</evidence>
<keyword evidence="10 11" id="KW-0472">Membrane</keyword>
<dbReference type="EMBL" id="BLPG01000001">
    <property type="protein sequence ID" value="GFJ89023.1"/>
    <property type="molecule type" value="Genomic_DNA"/>
</dbReference>
<evidence type="ECO:0000256" key="6">
    <source>
        <dbReference type="ARBA" id="ARBA00022801"/>
    </source>
</evidence>
<dbReference type="Gene3D" id="2.30.42.10">
    <property type="match status" value="1"/>
</dbReference>
<organism evidence="13 14">
    <name type="scientific">Phytohabitans rumicis</name>
    <dbReference type="NCBI Taxonomy" id="1076125"/>
    <lineage>
        <taxon>Bacteria</taxon>
        <taxon>Bacillati</taxon>
        <taxon>Actinomycetota</taxon>
        <taxon>Actinomycetes</taxon>
        <taxon>Micromonosporales</taxon>
        <taxon>Micromonosporaceae</taxon>
    </lineage>
</organism>
<keyword evidence="6" id="KW-0378">Hydrolase</keyword>
<evidence type="ECO:0000256" key="5">
    <source>
        <dbReference type="ARBA" id="ARBA00022692"/>
    </source>
</evidence>
<reference evidence="13 14" key="1">
    <citation type="submission" date="2020-03" db="EMBL/GenBank/DDBJ databases">
        <title>Whole genome shotgun sequence of Phytohabitans rumicis NBRC 108638.</title>
        <authorList>
            <person name="Komaki H."/>
            <person name="Tamura T."/>
        </authorList>
    </citation>
    <scope>NUCLEOTIDE SEQUENCE [LARGE SCALE GENOMIC DNA]</scope>
    <source>
        <strain evidence="13 14">NBRC 108638</strain>
    </source>
</reference>
<keyword evidence="7" id="KW-0862">Zinc</keyword>
<feature type="transmembrane region" description="Helical" evidence="11">
    <location>
        <begin position="337"/>
        <end position="357"/>
    </location>
</feature>
<proteinExistence type="inferred from homology"/>
<dbReference type="Pfam" id="PF02163">
    <property type="entry name" value="Peptidase_M50"/>
    <property type="match status" value="1"/>
</dbReference>
<keyword evidence="14" id="KW-1185">Reference proteome</keyword>
<dbReference type="SMART" id="SM00228">
    <property type="entry name" value="PDZ"/>
    <property type="match status" value="1"/>
</dbReference>
<evidence type="ECO:0000259" key="12">
    <source>
        <dbReference type="SMART" id="SM00228"/>
    </source>
</evidence>
<dbReference type="PANTHER" id="PTHR42837:SF2">
    <property type="entry name" value="MEMBRANE METALLOPROTEASE ARASP2, CHLOROPLASTIC-RELATED"/>
    <property type="match status" value="1"/>
</dbReference>
<evidence type="ECO:0000256" key="1">
    <source>
        <dbReference type="ARBA" id="ARBA00001947"/>
    </source>
</evidence>
<feature type="domain" description="PDZ" evidence="12">
    <location>
        <begin position="146"/>
        <end position="215"/>
    </location>
</feature>
<keyword evidence="8 11" id="KW-1133">Transmembrane helix</keyword>
<keyword evidence="9" id="KW-0482">Metalloprotease</keyword>
<evidence type="ECO:0000313" key="14">
    <source>
        <dbReference type="Proteomes" id="UP000482960"/>
    </source>
</evidence>
<dbReference type="InterPro" id="IPR041489">
    <property type="entry name" value="PDZ_6"/>
</dbReference>
<evidence type="ECO:0000256" key="7">
    <source>
        <dbReference type="ARBA" id="ARBA00022833"/>
    </source>
</evidence>
<dbReference type="GO" id="GO:0016020">
    <property type="term" value="C:membrane"/>
    <property type="evidence" value="ECO:0007669"/>
    <property type="project" value="UniProtKB-SubCell"/>
</dbReference>
<comment type="cofactor">
    <cofactor evidence="1">
        <name>Zn(2+)</name>
        <dbReference type="ChEBI" id="CHEBI:29105"/>
    </cofactor>
</comment>
<evidence type="ECO:0000256" key="4">
    <source>
        <dbReference type="ARBA" id="ARBA00022670"/>
    </source>
</evidence>
<dbReference type="Proteomes" id="UP000482960">
    <property type="component" value="Unassembled WGS sequence"/>
</dbReference>
<dbReference type="InterPro" id="IPR001478">
    <property type="entry name" value="PDZ"/>
</dbReference>
<evidence type="ECO:0000256" key="2">
    <source>
        <dbReference type="ARBA" id="ARBA00004141"/>
    </source>
</evidence>
<dbReference type="SUPFAM" id="SSF50156">
    <property type="entry name" value="PDZ domain-like"/>
    <property type="match status" value="1"/>
</dbReference>
<reference evidence="13 14" key="2">
    <citation type="submission" date="2020-03" db="EMBL/GenBank/DDBJ databases">
        <authorList>
            <person name="Ichikawa N."/>
            <person name="Kimura A."/>
            <person name="Kitahashi Y."/>
            <person name="Uohara A."/>
        </authorList>
    </citation>
    <scope>NUCLEOTIDE SEQUENCE [LARGE SCALE GENOMIC DNA]</scope>
    <source>
        <strain evidence="13 14">NBRC 108638</strain>
    </source>
</reference>
<sequence length="424" mass="46041">MEIFGILLFALGIFISVALHEAGHMGTARMFGMKVTRFFVGFGPTIFSFKRKETEYGLKAVPAGAFVKIVGMTPQDDDVAPEDEPRAMWRFPVWKRTVVMSAGSITHFALGILILWGLFSFVPLNDESKLQSQPVTIAAVSPCVELQWGVDPATQRERTCEKGVDPDSAAVKLGLQPGDTITALNGQAVVGWDAMTAVVRASGGKEISVTYDRNGASETKSVTLPVAERVKQEVARDPDKTVEDVTPADLEKVGMLGITPVIPKSAAGPIDGIGEAADQTVFMFEGTFEALKRFPEKIPALWAALTGDERDPETPISVVGASRIGGELFDRGEWPSFILLLAALNFFIGIFNLLPLLPLDGGHIAIAWFERARSWVYARLGKPDPGRVDYFKLMPVTYVVILIFGGFTLLTVAADIVNPIQLPF</sequence>
<comment type="similarity">
    <text evidence="3">Belongs to the peptidase M50B family.</text>
</comment>
<dbReference type="AlphaFoldDB" id="A0A6V8KVA7"/>
<dbReference type="PANTHER" id="PTHR42837">
    <property type="entry name" value="REGULATOR OF SIGMA-E PROTEASE RSEP"/>
    <property type="match status" value="1"/>
</dbReference>
<dbReference type="CDD" id="cd06163">
    <property type="entry name" value="S2P-M50_PDZ_RseP-like"/>
    <property type="match status" value="1"/>
</dbReference>
<dbReference type="GO" id="GO:0006508">
    <property type="term" value="P:proteolysis"/>
    <property type="evidence" value="ECO:0007669"/>
    <property type="project" value="UniProtKB-KW"/>
</dbReference>
<dbReference type="GO" id="GO:0004222">
    <property type="term" value="F:metalloendopeptidase activity"/>
    <property type="evidence" value="ECO:0007669"/>
    <property type="project" value="InterPro"/>
</dbReference>
<protein>
    <submittedName>
        <fullName evidence="13">Zn-dependent protease</fullName>
    </submittedName>
</protein>
<comment type="caution">
    <text evidence="13">The sequence shown here is derived from an EMBL/GenBank/DDBJ whole genome shotgun (WGS) entry which is preliminary data.</text>
</comment>
<evidence type="ECO:0000256" key="10">
    <source>
        <dbReference type="ARBA" id="ARBA00023136"/>
    </source>
</evidence>